<protein>
    <submittedName>
        <fullName evidence="1">Uncharacterized protein</fullName>
    </submittedName>
</protein>
<organism evidence="1 2">
    <name type="scientific">Dryococelus australis</name>
    <dbReference type="NCBI Taxonomy" id="614101"/>
    <lineage>
        <taxon>Eukaryota</taxon>
        <taxon>Metazoa</taxon>
        <taxon>Ecdysozoa</taxon>
        <taxon>Arthropoda</taxon>
        <taxon>Hexapoda</taxon>
        <taxon>Insecta</taxon>
        <taxon>Pterygota</taxon>
        <taxon>Neoptera</taxon>
        <taxon>Polyneoptera</taxon>
        <taxon>Phasmatodea</taxon>
        <taxon>Verophasmatodea</taxon>
        <taxon>Anareolatae</taxon>
        <taxon>Phasmatidae</taxon>
        <taxon>Eurycanthinae</taxon>
        <taxon>Dryococelus</taxon>
    </lineage>
</organism>
<reference evidence="1 2" key="1">
    <citation type="submission" date="2023-02" db="EMBL/GenBank/DDBJ databases">
        <title>LHISI_Scaffold_Assembly.</title>
        <authorList>
            <person name="Stuart O.P."/>
            <person name="Cleave R."/>
            <person name="Magrath M.J.L."/>
            <person name="Mikheyev A.S."/>
        </authorList>
    </citation>
    <scope>NUCLEOTIDE SEQUENCE [LARGE SCALE GENOMIC DNA]</scope>
    <source>
        <strain evidence="1">Daus_M_001</strain>
        <tissue evidence="1">Leg muscle</tissue>
    </source>
</reference>
<dbReference type="EMBL" id="JARBHB010000014">
    <property type="protein sequence ID" value="KAJ8868829.1"/>
    <property type="molecule type" value="Genomic_DNA"/>
</dbReference>
<proteinExistence type="predicted"/>
<sequence>MIRHANESPWFGSAYKGPLAGTADSRGNSAARRDQSINRARRTQSLRFQSFCVSGPIIAQPAGSSLRGLFQGPASRLQFVPSPSLNFVAVFICAPVGSTTIYVPFSMTVRRHIGPSLWFSFLSAADIQERDAIAGHRLHSEIITSFALEVPDVYPVHTQRNEIRRSCFLRMTIYKWRYKHEKVKLLRTFSPQYFDYKTRMTLINSGFKTSYTHRQVSYKNQTSLPP</sequence>
<dbReference type="Proteomes" id="UP001159363">
    <property type="component" value="Chromosome 13"/>
</dbReference>
<evidence type="ECO:0000313" key="2">
    <source>
        <dbReference type="Proteomes" id="UP001159363"/>
    </source>
</evidence>
<comment type="caution">
    <text evidence="1">The sequence shown here is derived from an EMBL/GenBank/DDBJ whole genome shotgun (WGS) entry which is preliminary data.</text>
</comment>
<evidence type="ECO:0000313" key="1">
    <source>
        <dbReference type="EMBL" id="KAJ8868829.1"/>
    </source>
</evidence>
<gene>
    <name evidence="1" type="ORF">PR048_030370</name>
</gene>
<keyword evidence="2" id="KW-1185">Reference proteome</keyword>
<name>A0ABQ9GCP7_9NEOP</name>
<accession>A0ABQ9GCP7</accession>